<feature type="coiled-coil region" evidence="3">
    <location>
        <begin position="89"/>
        <end position="116"/>
    </location>
</feature>
<organism evidence="4 5">
    <name type="scientific">[Myrmecia] bisecta</name>
    <dbReference type="NCBI Taxonomy" id="41462"/>
    <lineage>
        <taxon>Eukaryota</taxon>
        <taxon>Viridiplantae</taxon>
        <taxon>Chlorophyta</taxon>
        <taxon>core chlorophytes</taxon>
        <taxon>Trebouxiophyceae</taxon>
        <taxon>Trebouxiales</taxon>
        <taxon>Trebouxiaceae</taxon>
        <taxon>Myrmecia</taxon>
    </lineage>
</organism>
<dbReference type="GO" id="GO:0016272">
    <property type="term" value="C:prefoldin complex"/>
    <property type="evidence" value="ECO:0007669"/>
    <property type="project" value="InterPro"/>
</dbReference>
<evidence type="ECO:0008006" key="6">
    <source>
        <dbReference type="Google" id="ProtNLM"/>
    </source>
</evidence>
<dbReference type="AlphaFoldDB" id="A0AAW1Q471"/>
<name>A0AAW1Q471_9CHLO</name>
<sequence length="130" mass="14705">MEVDDRDKQQFLELQNKMMDNSQKLRNVVQQERLIISSGKRASLTAEELGPMPEDAKLYESIGRAYFLMPKAKLMEELGEQQQTCRAEIRKAAEAKQGYERAIKGVESELRELLQNSPQLAKAVSTGAGF</sequence>
<proteinExistence type="inferred from homology"/>
<dbReference type="GO" id="GO:0009409">
    <property type="term" value="P:response to cold"/>
    <property type="evidence" value="ECO:0007669"/>
    <property type="project" value="UniProtKB-ARBA"/>
</dbReference>
<evidence type="ECO:0000256" key="2">
    <source>
        <dbReference type="ARBA" id="ARBA00023186"/>
    </source>
</evidence>
<dbReference type="Pfam" id="PF01920">
    <property type="entry name" value="Prefoldin_2"/>
    <property type="match status" value="1"/>
</dbReference>
<comment type="similarity">
    <text evidence="1">Belongs to the prefoldin subunit beta family.</text>
</comment>
<protein>
    <recommendedName>
        <fullName evidence="6">Prefoldin subunit 1</fullName>
    </recommendedName>
</protein>
<dbReference type="PANTHER" id="PTHR20903:SF0">
    <property type="entry name" value="PREFOLDIN SUBUNIT 1"/>
    <property type="match status" value="1"/>
</dbReference>
<dbReference type="Proteomes" id="UP001489004">
    <property type="component" value="Unassembled WGS sequence"/>
</dbReference>
<dbReference type="InterPro" id="IPR009053">
    <property type="entry name" value="Prefoldin"/>
</dbReference>
<keyword evidence="2" id="KW-0143">Chaperone</keyword>
<evidence type="ECO:0000313" key="5">
    <source>
        <dbReference type="Proteomes" id="UP001489004"/>
    </source>
</evidence>
<dbReference type="InterPro" id="IPR002777">
    <property type="entry name" value="PFD_beta-like"/>
</dbReference>
<evidence type="ECO:0000313" key="4">
    <source>
        <dbReference type="EMBL" id="KAK9816774.1"/>
    </source>
</evidence>
<dbReference type="Gene3D" id="1.10.287.370">
    <property type="match status" value="1"/>
</dbReference>
<dbReference type="PANTHER" id="PTHR20903">
    <property type="entry name" value="PREFOLDIN SUBUNIT 1-RELATED"/>
    <property type="match status" value="1"/>
</dbReference>
<evidence type="ECO:0000256" key="1">
    <source>
        <dbReference type="ARBA" id="ARBA00008045"/>
    </source>
</evidence>
<dbReference type="SUPFAM" id="SSF46579">
    <property type="entry name" value="Prefoldin"/>
    <property type="match status" value="1"/>
</dbReference>
<reference evidence="4 5" key="1">
    <citation type="journal article" date="2024" name="Nat. Commun.">
        <title>Phylogenomics reveals the evolutionary origins of lichenization in chlorophyte algae.</title>
        <authorList>
            <person name="Puginier C."/>
            <person name="Libourel C."/>
            <person name="Otte J."/>
            <person name="Skaloud P."/>
            <person name="Haon M."/>
            <person name="Grisel S."/>
            <person name="Petersen M."/>
            <person name="Berrin J.G."/>
            <person name="Delaux P.M."/>
            <person name="Dal Grande F."/>
            <person name="Keller J."/>
        </authorList>
    </citation>
    <scope>NUCLEOTIDE SEQUENCE [LARGE SCALE GENOMIC DNA]</scope>
    <source>
        <strain evidence="4 5">SAG 2043</strain>
    </source>
</reference>
<keyword evidence="5" id="KW-1185">Reference proteome</keyword>
<comment type="caution">
    <text evidence="4">The sequence shown here is derived from an EMBL/GenBank/DDBJ whole genome shotgun (WGS) entry which is preliminary data.</text>
</comment>
<dbReference type="EMBL" id="JALJOR010000005">
    <property type="protein sequence ID" value="KAK9816774.1"/>
    <property type="molecule type" value="Genomic_DNA"/>
</dbReference>
<dbReference type="GO" id="GO:0044183">
    <property type="term" value="F:protein folding chaperone"/>
    <property type="evidence" value="ECO:0007669"/>
    <property type="project" value="TreeGrafter"/>
</dbReference>
<gene>
    <name evidence="4" type="ORF">WJX72_004957</name>
</gene>
<accession>A0AAW1Q471</accession>
<dbReference type="GO" id="GO:0051082">
    <property type="term" value="F:unfolded protein binding"/>
    <property type="evidence" value="ECO:0007669"/>
    <property type="project" value="InterPro"/>
</dbReference>
<dbReference type="GO" id="GO:0005737">
    <property type="term" value="C:cytoplasm"/>
    <property type="evidence" value="ECO:0007669"/>
    <property type="project" value="TreeGrafter"/>
</dbReference>
<evidence type="ECO:0000256" key="3">
    <source>
        <dbReference type="SAM" id="Coils"/>
    </source>
</evidence>
<keyword evidence="3" id="KW-0175">Coiled coil</keyword>